<comment type="caution">
    <text evidence="3">The sequence shown here is derived from an EMBL/GenBank/DDBJ whole genome shotgun (WGS) entry which is preliminary data.</text>
</comment>
<feature type="domain" description="Trehalase-like N-terminal" evidence="2">
    <location>
        <begin position="2"/>
        <end position="147"/>
    </location>
</feature>
<dbReference type="Gene3D" id="1.50.10.10">
    <property type="match status" value="1"/>
</dbReference>
<dbReference type="InterPro" id="IPR045582">
    <property type="entry name" value="Trehalase-like_N"/>
</dbReference>
<dbReference type="SUPFAM" id="SSF48208">
    <property type="entry name" value="Six-hairpin glycosidases"/>
    <property type="match status" value="1"/>
</dbReference>
<keyword evidence="4" id="KW-1185">Reference proteome</keyword>
<gene>
    <name evidence="3" type="ORF">DOFOFD_02140</name>
</gene>
<sequence length="612" mass="69869">MAMAIEDHAVIGDLRTAALVALDGSIDFMCWPRFDSPSVFAHLLEEKAGSFTLKPVLKDGSYRQAYMPDTNIILTRVLSSSGVSEISDFMVPAPISQTQRLIRRVKAIRGGIRFDMRCAPRFNYARTGHKVHQLSSHVVIFEPDDPLFPRLRLCSTVKLIVKGNDVVAEFGLEFDKVAFFSLDGETHKENFCEDDAMLVSLFKETDSYWRDWVARSDYHGRWHDQIIRSTLALKLLTSHELGSMVAAATFGLPEDVGGERNWDYRYCWIRDSSFMVYAFMQTGHKEEATAFIRWVHARRVAAHPDQARLKVLYAIDGQPMSSETELEHFRGYRNSRPVRIGNAAEGQLQLDIIGEIMDAIFHADENCERLSWEAWRALREGIDWLCFNWNQEDESIWEVRGGRRHFLTSRVMCWVAFDRAIRLAQKRGLPCAINVWVRERSAIYNDIQAGFWNEELGYYVQYKGGKTIDASCLMMPLMGFISDHDPRWLSTLKAVGAQLLDDSHVYRYRTQEDHNGKDDHAGDGLSGSEGTFTMCSFWYIECVARTGDLLKARILFEKILSYANHVGLFSEEIGPSGEHLGNFPQAFTHIALIRCGQYLDKAFSKSGDRNSE</sequence>
<dbReference type="Pfam" id="PF19291">
    <property type="entry name" value="TREH_N"/>
    <property type="match status" value="1"/>
</dbReference>
<organism evidence="3 4">
    <name type="scientific">Sorlinia euscelidii</name>
    <dbReference type="NCBI Taxonomy" id="3081148"/>
    <lineage>
        <taxon>Bacteria</taxon>
        <taxon>Pseudomonadati</taxon>
        <taxon>Pseudomonadota</taxon>
        <taxon>Alphaproteobacteria</taxon>
        <taxon>Acetobacterales</taxon>
        <taxon>Acetobacteraceae</taxon>
        <taxon>Sorlinia</taxon>
    </lineage>
</organism>
<proteinExistence type="predicted"/>
<dbReference type="GO" id="GO:0016787">
    <property type="term" value="F:hydrolase activity"/>
    <property type="evidence" value="ECO:0007669"/>
    <property type="project" value="UniProtKB-KW"/>
</dbReference>
<name>A0ABU7TZ55_9PROT</name>
<dbReference type="InterPro" id="IPR011613">
    <property type="entry name" value="GH15-like"/>
</dbReference>
<dbReference type="RefSeq" id="WP_394818799.1">
    <property type="nucleotide sequence ID" value="NZ_JAWJZY010000001.1"/>
</dbReference>
<dbReference type="Pfam" id="PF00723">
    <property type="entry name" value="Glyco_hydro_15"/>
    <property type="match status" value="1"/>
</dbReference>
<dbReference type="EMBL" id="JAWJZY010000001">
    <property type="protein sequence ID" value="MEE8657814.1"/>
    <property type="molecule type" value="Genomic_DNA"/>
</dbReference>
<evidence type="ECO:0000259" key="1">
    <source>
        <dbReference type="Pfam" id="PF00723"/>
    </source>
</evidence>
<reference evidence="3 4" key="1">
    <citation type="submission" date="2023-10" db="EMBL/GenBank/DDBJ databases">
        <title>Sorlinia euscelidii gen. nov., sp. nov., an acetic acid bacteria isolated from the gut of Euscelidius variegatus emitter.</title>
        <authorList>
            <person name="Michoud G."/>
            <person name="Marasco R."/>
            <person name="Seferji K."/>
            <person name="Gonella E."/>
            <person name="Garuglieri E."/>
            <person name="Alma A."/>
            <person name="Mapelli F."/>
            <person name="Borin S."/>
            <person name="Daffonchio D."/>
            <person name="Crotti E."/>
        </authorList>
    </citation>
    <scope>NUCLEOTIDE SEQUENCE [LARGE SCALE GENOMIC DNA]</scope>
    <source>
        <strain evidence="3 4">EV16P</strain>
    </source>
</reference>
<evidence type="ECO:0000259" key="2">
    <source>
        <dbReference type="Pfam" id="PF19291"/>
    </source>
</evidence>
<dbReference type="PANTHER" id="PTHR31616:SF0">
    <property type="entry name" value="GLUCAN 1,4-ALPHA-GLUCOSIDASE"/>
    <property type="match status" value="1"/>
</dbReference>
<dbReference type="InterPro" id="IPR008928">
    <property type="entry name" value="6-hairpin_glycosidase_sf"/>
</dbReference>
<dbReference type="InterPro" id="IPR012341">
    <property type="entry name" value="6hp_glycosidase-like_sf"/>
</dbReference>
<dbReference type="PANTHER" id="PTHR31616">
    <property type="entry name" value="TREHALASE"/>
    <property type="match status" value="1"/>
</dbReference>
<dbReference type="Proteomes" id="UP001312908">
    <property type="component" value="Unassembled WGS sequence"/>
</dbReference>
<protein>
    <submittedName>
        <fullName evidence="3">Glycosyl hydrolase</fullName>
    </submittedName>
</protein>
<feature type="domain" description="GH15-like" evidence="1">
    <location>
        <begin position="223"/>
        <end position="596"/>
    </location>
</feature>
<keyword evidence="3" id="KW-0378">Hydrolase</keyword>
<evidence type="ECO:0000313" key="4">
    <source>
        <dbReference type="Proteomes" id="UP001312908"/>
    </source>
</evidence>
<evidence type="ECO:0000313" key="3">
    <source>
        <dbReference type="EMBL" id="MEE8657814.1"/>
    </source>
</evidence>
<accession>A0ABU7TZ55</accession>